<evidence type="ECO:0000256" key="5">
    <source>
        <dbReference type="ARBA" id="ARBA00022695"/>
    </source>
</evidence>
<evidence type="ECO:0000313" key="12">
    <source>
        <dbReference type="Proteomes" id="UP000005239"/>
    </source>
</evidence>
<dbReference type="GO" id="GO:0034245">
    <property type="term" value="C:mitochondrial DNA-directed RNA polymerase complex"/>
    <property type="evidence" value="ECO:0000318"/>
    <property type="project" value="GO_Central"/>
</dbReference>
<dbReference type="SUPFAM" id="SSF56672">
    <property type="entry name" value="DNA/RNA polymerases"/>
    <property type="match status" value="1"/>
</dbReference>
<accession>A0A8R1UJI9</accession>
<dbReference type="GO" id="GO:0003899">
    <property type="term" value="F:DNA-directed RNA polymerase activity"/>
    <property type="evidence" value="ECO:0000318"/>
    <property type="project" value="GO_Central"/>
</dbReference>
<dbReference type="GO" id="GO:0006390">
    <property type="term" value="P:mitochondrial transcription"/>
    <property type="evidence" value="ECO:0000318"/>
    <property type="project" value="GO_Central"/>
</dbReference>
<dbReference type="InterPro" id="IPR029262">
    <property type="entry name" value="RPOL_N"/>
</dbReference>
<dbReference type="Gene3D" id="1.10.287.280">
    <property type="match status" value="1"/>
</dbReference>
<evidence type="ECO:0000256" key="9">
    <source>
        <dbReference type="RuleBase" id="RU003805"/>
    </source>
</evidence>
<evidence type="ECO:0000259" key="10">
    <source>
        <dbReference type="SMART" id="SM01311"/>
    </source>
</evidence>
<evidence type="ECO:0000256" key="1">
    <source>
        <dbReference type="ARBA" id="ARBA00009493"/>
    </source>
</evidence>
<dbReference type="InterPro" id="IPR043502">
    <property type="entry name" value="DNA/RNA_pol_sf"/>
</dbReference>
<evidence type="ECO:0000256" key="4">
    <source>
        <dbReference type="ARBA" id="ARBA00022679"/>
    </source>
</evidence>
<evidence type="ECO:0000256" key="6">
    <source>
        <dbReference type="ARBA" id="ARBA00022946"/>
    </source>
</evidence>
<evidence type="ECO:0000313" key="11">
    <source>
        <dbReference type="EnsemblMetazoa" id="PPA28599.1"/>
    </source>
</evidence>
<dbReference type="GO" id="GO:0001018">
    <property type="term" value="F:mitochondrial promoter sequence-specific DNA binding"/>
    <property type="evidence" value="ECO:0000318"/>
    <property type="project" value="GO_Central"/>
</dbReference>
<dbReference type="EnsemblMetazoa" id="PPA28599.1">
    <property type="protein sequence ID" value="PPA28599.1"/>
    <property type="gene ID" value="WBGene00118153"/>
</dbReference>
<dbReference type="PANTHER" id="PTHR10102">
    <property type="entry name" value="DNA-DIRECTED RNA POLYMERASE, MITOCHONDRIAL"/>
    <property type="match status" value="1"/>
</dbReference>
<dbReference type="PROSITE" id="PS00900">
    <property type="entry name" value="RNA_POL_PHAGE_1"/>
    <property type="match status" value="1"/>
</dbReference>
<comment type="similarity">
    <text evidence="1 9">Belongs to the phage and mitochondrial RNA polymerase family.</text>
</comment>
<dbReference type="Proteomes" id="UP000005239">
    <property type="component" value="Unassembled WGS sequence"/>
</dbReference>
<gene>
    <name evidence="11" type="primary">WBGene00118153</name>
</gene>
<evidence type="ECO:0000256" key="8">
    <source>
        <dbReference type="ARBA" id="ARBA00048552"/>
    </source>
</evidence>
<name>A0A8R1UJI9_PRIPA</name>
<sequence length="1124" mass="128130">MIGRSTRIIVQSRSVSVLSAVSKVEGKRKIKKDNGEVKDKKIKNWEDSALDRLEKELKEAGARYSRLQERRGNHSKLMEYAMKEDVSGIVSLAEATCGSRRELKWIQEERDQGCDMDMLMSLCLLVSSRIIGREMKDEGKVRSAAYGLANIVSTLRNSRPGEDTKASLILLWDSLYSLGDESINEILEETRPNLIKLIRSVDLKSSRVIMKENEKIQVRNRLLEWKINETDGEMTDDQYDSNLSLVDRLRTPMSFGEYLGNPYSIESLEKDELKMRFDRQMERDSKPWLEVPNVFLNEKSSLCSAEELIDTWEWKKEIEKVIKRKLAKKSGNHHVRNLLSNLDPTSTSEGLHKAVLSALGQGQSLLSLGSFQQSLAMPILSLSHSSFITTHRITDEQTMSDIFTDYSNYFTDTSISRVHSHREWWNICARKRGLDPTFDTPLHTFDNDSIIIYGEFVLEVVLEACEFPRGPRGTKTRVFSTKSVTQEEESLLREEGRIVSSKMLAIDPSLLKLLSYHQFRYLVFPCWQLPMEIPPRPWLDRGMAGPLYTTQNAAVVRNLPEFPKVDMGYEMRNRLKHKGQGRPVFDALNCLGSTGWTINRPVLDVLKKLFVMSNDPEKKGILANLSIPSKGDIISIPDSSKVVTQGKVDGVFSIEDKEKWREFYRQKEGALKEKNELNSLWYWMLYRLVLAEYFSSSTLFFPHNMDFRGRVYPISPLLNHMGDDVNRSILKFARGKTVGARGLSWLKLHCINLTGKLKRQSVEERMKVAEESVEKMIDSADRPLDGDRWWMESEEPWQTLAACIEVRDALRSPDPELFVSHLPIHQDGSCNGLQHYAALGRDRGGGSEVNLLPAPFPADVYSSVAVRVEEKRKIDETNGVEIALRLREKLKEPVPRKVIKQTVMTTVYGVTMYGAVQQIKRQLKALGMDGEEAAEFASYLAKHTFASLSDAFASSMQLKDWLRQCARGIGELMRPVEWVTPLGLPVMQPYTKSSRKKGKLVMMPITSKQENAYPPNLVHSLDSTHMMLTALHVSHKGLTFAAVHDCFWTHAADVDVMGVVCREQFVALHQEDLVKGFSGQMKDSYLPFVSEEEDKKKFDDLFSPKVDPGELDIKEVLKSVYFFS</sequence>
<evidence type="ECO:0000256" key="7">
    <source>
        <dbReference type="ARBA" id="ARBA00023163"/>
    </source>
</evidence>
<dbReference type="Gene3D" id="1.10.150.20">
    <property type="entry name" value="5' to 3' exonuclease, C-terminal subdomain"/>
    <property type="match status" value="1"/>
</dbReference>
<comment type="function">
    <text evidence="9">DNA-dependent RNA polymerase catalyzes the transcription of DNA into RNA using the four ribonucleoside triphosphates as substrates.</text>
</comment>
<dbReference type="Pfam" id="PF00940">
    <property type="entry name" value="RNA_pol"/>
    <property type="match status" value="1"/>
</dbReference>
<dbReference type="PROSITE" id="PS00489">
    <property type="entry name" value="RNA_POL_PHAGE_2"/>
    <property type="match status" value="1"/>
</dbReference>
<protein>
    <recommendedName>
        <fullName evidence="2 9">DNA-directed RNA polymerase</fullName>
        <ecNumber evidence="2 9">2.7.7.6</ecNumber>
    </recommendedName>
</protein>
<keyword evidence="5 9" id="KW-0548">Nucleotidyltransferase</keyword>
<dbReference type="InterPro" id="IPR037159">
    <property type="entry name" value="RNA_POL_N_sf"/>
</dbReference>
<keyword evidence="12" id="KW-1185">Reference proteome</keyword>
<dbReference type="InterPro" id="IPR046950">
    <property type="entry name" value="DNA-dir_Rpol_C_phage-type"/>
</dbReference>
<keyword evidence="7 9" id="KW-0804">Transcription</keyword>
<evidence type="ECO:0000256" key="3">
    <source>
        <dbReference type="ARBA" id="ARBA00022478"/>
    </source>
</evidence>
<organism evidence="11 12">
    <name type="scientific">Pristionchus pacificus</name>
    <name type="common">Parasitic nematode worm</name>
    <dbReference type="NCBI Taxonomy" id="54126"/>
    <lineage>
        <taxon>Eukaryota</taxon>
        <taxon>Metazoa</taxon>
        <taxon>Ecdysozoa</taxon>
        <taxon>Nematoda</taxon>
        <taxon>Chromadorea</taxon>
        <taxon>Rhabditida</taxon>
        <taxon>Rhabditina</taxon>
        <taxon>Diplogasteromorpha</taxon>
        <taxon>Diplogasteroidea</taxon>
        <taxon>Neodiplogasteridae</taxon>
        <taxon>Pristionchus</taxon>
    </lineage>
</organism>
<keyword evidence="3 9" id="KW-0240">DNA-directed RNA polymerase</keyword>
<feature type="domain" description="DNA-directed RNA polymerase N-terminal" evidence="10">
    <location>
        <begin position="278"/>
        <end position="593"/>
    </location>
</feature>
<dbReference type="EC" id="2.7.7.6" evidence="2 9"/>
<dbReference type="PANTHER" id="PTHR10102:SF0">
    <property type="entry name" value="DNA-DIRECTED RNA POLYMERASE, MITOCHONDRIAL"/>
    <property type="match status" value="1"/>
</dbReference>
<dbReference type="AlphaFoldDB" id="A0A8R1UJI9"/>
<comment type="catalytic activity">
    <reaction evidence="8 9">
        <text>RNA(n) + a ribonucleoside 5'-triphosphate = RNA(n+1) + diphosphate</text>
        <dbReference type="Rhea" id="RHEA:21248"/>
        <dbReference type="Rhea" id="RHEA-COMP:14527"/>
        <dbReference type="Rhea" id="RHEA-COMP:17342"/>
        <dbReference type="ChEBI" id="CHEBI:33019"/>
        <dbReference type="ChEBI" id="CHEBI:61557"/>
        <dbReference type="ChEBI" id="CHEBI:140395"/>
        <dbReference type="EC" id="2.7.7.6"/>
    </reaction>
</comment>
<reference evidence="11" key="2">
    <citation type="submission" date="2022-06" db="UniProtKB">
        <authorList>
            <consortium name="EnsemblMetazoa"/>
        </authorList>
    </citation>
    <scope>IDENTIFICATION</scope>
    <source>
        <strain evidence="11">PS312</strain>
    </source>
</reference>
<reference evidence="12" key="1">
    <citation type="journal article" date="2008" name="Nat. Genet.">
        <title>The Pristionchus pacificus genome provides a unique perspective on nematode lifestyle and parasitism.</title>
        <authorList>
            <person name="Dieterich C."/>
            <person name="Clifton S.W."/>
            <person name="Schuster L.N."/>
            <person name="Chinwalla A."/>
            <person name="Delehaunty K."/>
            <person name="Dinkelacker I."/>
            <person name="Fulton L."/>
            <person name="Fulton R."/>
            <person name="Godfrey J."/>
            <person name="Minx P."/>
            <person name="Mitreva M."/>
            <person name="Roeseler W."/>
            <person name="Tian H."/>
            <person name="Witte H."/>
            <person name="Yang S.P."/>
            <person name="Wilson R.K."/>
            <person name="Sommer R.J."/>
        </authorList>
    </citation>
    <scope>NUCLEOTIDE SEQUENCE [LARGE SCALE GENOMIC DNA]</scope>
    <source>
        <strain evidence="12">PS312</strain>
    </source>
</reference>
<dbReference type="FunFam" id="1.10.287.280:FF:000001">
    <property type="entry name" value="DNA-directed RNA polymerase"/>
    <property type="match status" value="1"/>
</dbReference>
<dbReference type="Gene3D" id="1.10.1320.10">
    <property type="entry name" value="DNA-directed RNA polymerase, N-terminal domain"/>
    <property type="match status" value="1"/>
</dbReference>
<dbReference type="InterPro" id="IPR002092">
    <property type="entry name" value="DNA-dir_Rpol_phage-type"/>
</dbReference>
<dbReference type="SMART" id="SM01311">
    <property type="entry name" value="RPOL_N"/>
    <property type="match status" value="1"/>
</dbReference>
<proteinExistence type="inferred from homology"/>
<keyword evidence="6" id="KW-0809">Transit peptide</keyword>
<keyword evidence="4 9" id="KW-0808">Transferase</keyword>
<evidence type="ECO:0000256" key="2">
    <source>
        <dbReference type="ARBA" id="ARBA00012418"/>
    </source>
</evidence>